<evidence type="ECO:0000259" key="2">
    <source>
        <dbReference type="Pfam" id="PF13386"/>
    </source>
</evidence>
<feature type="transmembrane region" description="Helical" evidence="1">
    <location>
        <begin position="129"/>
        <end position="155"/>
    </location>
</feature>
<feature type="domain" description="Urease accessory protein UreH-like transmembrane" evidence="2">
    <location>
        <begin position="7"/>
        <end position="207"/>
    </location>
</feature>
<accession>A0A1F7YGP5</accession>
<dbReference type="SUPFAM" id="SSF49503">
    <property type="entry name" value="Cupredoxins"/>
    <property type="match status" value="1"/>
</dbReference>
<dbReference type="PANTHER" id="PTHR42208:SF1">
    <property type="entry name" value="HEAVY METAL TRANSPORTER"/>
    <property type="match status" value="1"/>
</dbReference>
<reference evidence="4 5" key="1">
    <citation type="journal article" date="2016" name="Nat. Commun.">
        <title>Thousands of microbial genomes shed light on interconnected biogeochemical processes in an aquifer system.</title>
        <authorList>
            <person name="Anantharaman K."/>
            <person name="Brown C.T."/>
            <person name="Hug L.A."/>
            <person name="Sharon I."/>
            <person name="Castelle C.J."/>
            <person name="Probst A.J."/>
            <person name="Thomas B.C."/>
            <person name="Singh A."/>
            <person name="Wilkins M.J."/>
            <person name="Karaoz U."/>
            <person name="Brodie E.L."/>
            <person name="Williams K.H."/>
            <person name="Hubbard S.S."/>
            <person name="Banfield J.F."/>
        </authorList>
    </citation>
    <scope>NUCLEOTIDE SEQUENCE [LARGE SCALE GENOMIC DNA]</scope>
</reference>
<keyword evidence="1" id="KW-1133">Transmembrane helix</keyword>
<feature type="domain" description="EfeO-type cupredoxin-like" evidence="3">
    <location>
        <begin position="246"/>
        <end position="330"/>
    </location>
</feature>
<sequence>MNNVWLAFITGLTTGGISCLAVQGGLLTSTLTLQKENKEVKGGNWKFVAMFLGCKILAYTILGVLLGIVGSILTPSPKFLAVLQLVIAIFLIGTAGRLLGLHPFFRYFVIQPPKFVLRLARNQSKKTSLFAPAILGALTVLMPCGVTQAMMLVALGTGNPLYAGATMFAFTLGTSPVFFTLGVAALGLLRKKAFAYISSIVIFVFGVLALSNAMGLFGSPHTLRNYWIIISGNDKLVPVARSAGVTQGIQQATINVTGRGYTPDVSTLKAGVPVKLKLITDNVFSCARAFTIPSLNISKILPDTGVTEIEFTPTKPGRLAFSCSMGMYTGSFNVVQ</sequence>
<keyword evidence="1" id="KW-0472">Membrane</keyword>
<dbReference type="InterPro" id="IPR039447">
    <property type="entry name" value="UreH-like_TM_dom"/>
</dbReference>
<feature type="transmembrane region" description="Helical" evidence="1">
    <location>
        <begin position="47"/>
        <end position="73"/>
    </location>
</feature>
<gene>
    <name evidence="4" type="ORF">A2628_03010</name>
</gene>
<feature type="transmembrane region" description="Helical" evidence="1">
    <location>
        <begin position="193"/>
        <end position="217"/>
    </location>
</feature>
<protein>
    <recommendedName>
        <fullName evidence="6">Urease accessory protein UreH-like transmembrane domain-containing protein</fullName>
    </recommendedName>
</protein>
<dbReference type="Pfam" id="PF13473">
    <property type="entry name" value="Cupredoxin_1"/>
    <property type="match status" value="1"/>
</dbReference>
<dbReference type="Proteomes" id="UP000179221">
    <property type="component" value="Unassembled WGS sequence"/>
</dbReference>
<feature type="transmembrane region" description="Helical" evidence="1">
    <location>
        <begin position="161"/>
        <end position="186"/>
    </location>
</feature>
<organism evidence="4 5">
    <name type="scientific">Candidatus Woesebacteria bacterium RIFCSPHIGHO2_01_FULL_40_22</name>
    <dbReference type="NCBI Taxonomy" id="1802499"/>
    <lineage>
        <taxon>Bacteria</taxon>
        <taxon>Candidatus Woeseibacteriota</taxon>
    </lineage>
</organism>
<dbReference type="Pfam" id="PF13386">
    <property type="entry name" value="DsbD_2"/>
    <property type="match status" value="1"/>
</dbReference>
<dbReference type="InterPro" id="IPR008972">
    <property type="entry name" value="Cupredoxin"/>
</dbReference>
<evidence type="ECO:0000313" key="5">
    <source>
        <dbReference type="Proteomes" id="UP000179221"/>
    </source>
</evidence>
<feature type="transmembrane region" description="Helical" evidence="1">
    <location>
        <begin position="6"/>
        <end position="27"/>
    </location>
</feature>
<evidence type="ECO:0008006" key="6">
    <source>
        <dbReference type="Google" id="ProtNLM"/>
    </source>
</evidence>
<dbReference type="Gene3D" id="2.60.40.420">
    <property type="entry name" value="Cupredoxins - blue copper proteins"/>
    <property type="match status" value="1"/>
</dbReference>
<evidence type="ECO:0000256" key="1">
    <source>
        <dbReference type="SAM" id="Phobius"/>
    </source>
</evidence>
<keyword evidence="1" id="KW-0812">Transmembrane</keyword>
<evidence type="ECO:0000259" key="3">
    <source>
        <dbReference type="Pfam" id="PF13473"/>
    </source>
</evidence>
<dbReference type="AlphaFoldDB" id="A0A1F7YGP5"/>
<comment type="caution">
    <text evidence="4">The sequence shown here is derived from an EMBL/GenBank/DDBJ whole genome shotgun (WGS) entry which is preliminary data.</text>
</comment>
<feature type="transmembrane region" description="Helical" evidence="1">
    <location>
        <begin position="79"/>
        <end position="108"/>
    </location>
</feature>
<dbReference type="EMBL" id="MGGL01000011">
    <property type="protein sequence ID" value="OGM26483.1"/>
    <property type="molecule type" value="Genomic_DNA"/>
</dbReference>
<evidence type="ECO:0000313" key="4">
    <source>
        <dbReference type="EMBL" id="OGM26483.1"/>
    </source>
</evidence>
<dbReference type="InterPro" id="IPR028096">
    <property type="entry name" value="EfeO_Cupredoxin"/>
</dbReference>
<dbReference type="PANTHER" id="PTHR42208">
    <property type="entry name" value="HEAVY METAL TRANSPORTER-RELATED"/>
    <property type="match status" value="1"/>
</dbReference>
<proteinExistence type="predicted"/>
<name>A0A1F7YGP5_9BACT</name>